<dbReference type="GO" id="GO:0005968">
    <property type="term" value="C:Rab-protein geranylgeranyltransferase complex"/>
    <property type="evidence" value="ECO:0007669"/>
    <property type="project" value="TreeGrafter"/>
</dbReference>
<evidence type="ECO:0000256" key="2">
    <source>
        <dbReference type="PIRNR" id="PIRNR037514"/>
    </source>
</evidence>
<dbReference type="Gene3D" id="3.30.519.10">
    <property type="entry name" value="Guanine Nucleotide Dissociation Inhibitor, domain 2"/>
    <property type="match status" value="1"/>
</dbReference>
<protein>
    <recommendedName>
        <fullName evidence="2">Rab proteins geranylgeranyltransferase</fullName>
    </recommendedName>
</protein>
<evidence type="ECO:0000313" key="3">
    <source>
        <dbReference type="EMBL" id="KAL1590195.1"/>
    </source>
</evidence>
<dbReference type="GeneID" id="96002746"/>
<sequence length="493" mass="53088">METLDGTEWDVVIAGTGLPQSLLALSLSRSGKSVLHLDRNDYYGGNEAALSLSEARDWATKHAATGEEAHNTTFSHATIQENAVEEGGIKLSQPRAYSLALAPHVIHAQSKLLAALVSSRMHNQLEFQAVGSWFLAEPLSENDGSRSHITRVPSGREDIFRDNTFDLRAKRSLMKFLRFVQNYEEQPQAWQSDAERPFPDFLQQKFGLPPSSHGALLSLTLLPSAANSTSTGSALPLIARHLRSIGVFGPGFGAVLPKWGGLAEIAQVACRAGAVGGGVYVLKKGIDSISSASEDHIKLVLSDGEKITTRWLAGCSDDLPPIGTREITGRMTRSISIVTPPLVQLFPPTSEGGVTPAGAVVIVPSSTADEPPVQIVAHSHESGECPSTQSVLYGSVALPYEQGKTHLAAAVEAVLQGYEESSHHSLWSLCYHQNNVREERGPSTNTIVLAHAPLELGLSDSTFDEVKLAWQQITGETEGFMVFEAREGMEDDD</sequence>
<dbReference type="InterPro" id="IPR036188">
    <property type="entry name" value="FAD/NAD-bd_sf"/>
</dbReference>
<dbReference type="Gene3D" id="3.50.50.60">
    <property type="entry name" value="FAD/NAD(P)-binding domain"/>
    <property type="match status" value="1"/>
</dbReference>
<dbReference type="PANTHER" id="PTHR11787:SF4">
    <property type="entry name" value="CHM, RAB ESCORT PROTEIN 1"/>
    <property type="match status" value="1"/>
</dbReference>
<dbReference type="Pfam" id="PF00996">
    <property type="entry name" value="GDI"/>
    <property type="match status" value="1"/>
</dbReference>
<dbReference type="AlphaFoldDB" id="A0AB34L2V4"/>
<accession>A0AB34L2V4</accession>
<dbReference type="SUPFAM" id="SSF51905">
    <property type="entry name" value="FAD/NAD(P)-binding domain"/>
    <property type="match status" value="1"/>
</dbReference>
<dbReference type="GO" id="GO:0005829">
    <property type="term" value="C:cytosol"/>
    <property type="evidence" value="ECO:0007669"/>
    <property type="project" value="TreeGrafter"/>
</dbReference>
<comment type="similarity">
    <text evidence="1 2">Belongs to the Rab GDI family.</text>
</comment>
<dbReference type="PIRSF" id="PIRSF037514">
    <property type="entry name" value="Rab_ger_ger_transf_A_fun"/>
    <property type="match status" value="1"/>
</dbReference>
<dbReference type="PANTHER" id="PTHR11787">
    <property type="entry name" value="RAB GDP-DISSOCIATION INHIBITOR"/>
    <property type="match status" value="1"/>
</dbReference>
<dbReference type="EMBL" id="JAAQHG020000003">
    <property type="protein sequence ID" value="KAL1590195.1"/>
    <property type="molecule type" value="Genomic_DNA"/>
</dbReference>
<dbReference type="InterPro" id="IPR017230">
    <property type="entry name" value="Mrs6"/>
</dbReference>
<dbReference type="GO" id="GO:0005092">
    <property type="term" value="F:GDP-dissociation inhibitor activity"/>
    <property type="evidence" value="ECO:0007669"/>
    <property type="project" value="UniProtKB-UniRule"/>
</dbReference>
<name>A0AB34L2V4_9PEZI</name>
<comment type="caution">
    <text evidence="3">The sequence shown here is derived from an EMBL/GenBank/DDBJ whole genome shotgun (WGS) entry which is preliminary data.</text>
</comment>
<dbReference type="GO" id="GO:0016192">
    <property type="term" value="P:vesicle-mediated transport"/>
    <property type="evidence" value="ECO:0007669"/>
    <property type="project" value="TreeGrafter"/>
</dbReference>
<proteinExistence type="inferred from homology"/>
<dbReference type="RefSeq" id="XP_069233300.1">
    <property type="nucleotide sequence ID" value="XM_069369908.1"/>
</dbReference>
<reference evidence="3 4" key="1">
    <citation type="journal article" date="2020" name="Microbiol. Resour. Announc.">
        <title>Draft Genome Sequence of a Cladosporium Species Isolated from the Mesophotic Ascidian Didemnum maculosum.</title>
        <authorList>
            <person name="Gioti A."/>
            <person name="Siaperas R."/>
            <person name="Nikolaivits E."/>
            <person name="Le Goff G."/>
            <person name="Ouazzani J."/>
            <person name="Kotoulas G."/>
            <person name="Topakas E."/>
        </authorList>
    </citation>
    <scope>NUCLEOTIDE SEQUENCE [LARGE SCALE GENOMIC DNA]</scope>
    <source>
        <strain evidence="3 4">TM138-S3</strain>
    </source>
</reference>
<evidence type="ECO:0000313" key="4">
    <source>
        <dbReference type="Proteomes" id="UP000803884"/>
    </source>
</evidence>
<dbReference type="GO" id="GO:0007264">
    <property type="term" value="P:small GTPase-mediated signal transduction"/>
    <property type="evidence" value="ECO:0007669"/>
    <property type="project" value="UniProtKB-UniRule"/>
</dbReference>
<organism evidence="3 4">
    <name type="scientific">Cladosporium halotolerans</name>
    <dbReference type="NCBI Taxonomy" id="1052096"/>
    <lineage>
        <taxon>Eukaryota</taxon>
        <taxon>Fungi</taxon>
        <taxon>Dikarya</taxon>
        <taxon>Ascomycota</taxon>
        <taxon>Pezizomycotina</taxon>
        <taxon>Dothideomycetes</taxon>
        <taxon>Dothideomycetidae</taxon>
        <taxon>Cladosporiales</taxon>
        <taxon>Cladosporiaceae</taxon>
        <taxon>Cladosporium</taxon>
    </lineage>
</organism>
<dbReference type="GO" id="GO:0005634">
    <property type="term" value="C:nucleus"/>
    <property type="evidence" value="ECO:0007669"/>
    <property type="project" value="TreeGrafter"/>
</dbReference>
<dbReference type="InterPro" id="IPR018203">
    <property type="entry name" value="GDP_dissociation_inhibitor"/>
</dbReference>
<dbReference type="PRINTS" id="PR00891">
    <property type="entry name" value="RABGDIREP"/>
</dbReference>
<gene>
    <name evidence="3" type="ORF">WHR41_01302</name>
</gene>
<dbReference type="Proteomes" id="UP000803884">
    <property type="component" value="Unassembled WGS sequence"/>
</dbReference>
<keyword evidence="4" id="KW-1185">Reference proteome</keyword>
<dbReference type="Gene3D" id="1.10.405.10">
    <property type="entry name" value="Guanine Nucleotide Dissociation Inhibitor, domain 1"/>
    <property type="match status" value="1"/>
</dbReference>
<evidence type="ECO:0000256" key="1">
    <source>
        <dbReference type="ARBA" id="ARBA00005593"/>
    </source>
</evidence>